<dbReference type="EMBL" id="CDMY01000158">
    <property type="protein sequence ID" value="CEL93355.1"/>
    <property type="molecule type" value="Genomic_DNA"/>
</dbReference>
<dbReference type="OrthoDB" id="271273at2759"/>
<dbReference type="VEuPathDB" id="CryptoDB:Vbra_20188"/>
<keyword evidence="2" id="KW-1185">Reference proteome</keyword>
<evidence type="ECO:0000313" key="2">
    <source>
        <dbReference type="Proteomes" id="UP000041254"/>
    </source>
</evidence>
<dbReference type="SUPFAM" id="SSF56204">
    <property type="entry name" value="Hect, E3 ligase catalytic domain"/>
    <property type="match status" value="1"/>
</dbReference>
<reference evidence="1 2" key="1">
    <citation type="submission" date="2014-11" db="EMBL/GenBank/DDBJ databases">
        <authorList>
            <person name="Zhu J."/>
            <person name="Qi W."/>
            <person name="Song R."/>
        </authorList>
    </citation>
    <scope>NUCLEOTIDE SEQUENCE [LARGE SCALE GENOMIC DNA]</scope>
</reference>
<organism evidence="1 2">
    <name type="scientific">Vitrella brassicaformis (strain CCMP3155)</name>
    <dbReference type="NCBI Taxonomy" id="1169540"/>
    <lineage>
        <taxon>Eukaryota</taxon>
        <taxon>Sar</taxon>
        <taxon>Alveolata</taxon>
        <taxon>Colpodellida</taxon>
        <taxon>Vitrellaceae</taxon>
        <taxon>Vitrella</taxon>
    </lineage>
</organism>
<evidence type="ECO:0000313" key="1">
    <source>
        <dbReference type="EMBL" id="CEL93355.1"/>
    </source>
</evidence>
<dbReference type="Proteomes" id="UP000041254">
    <property type="component" value="Unassembled WGS sequence"/>
</dbReference>
<protein>
    <submittedName>
        <fullName evidence="1">Uncharacterized protein</fullName>
    </submittedName>
</protein>
<proteinExistence type="predicted"/>
<accession>A0A0G4ECT2</accession>
<name>A0A0G4ECT2_VITBC</name>
<dbReference type="AlphaFoldDB" id="A0A0G4ECT2"/>
<dbReference type="InParanoid" id="A0A0G4ECT2"/>
<dbReference type="InterPro" id="IPR035983">
    <property type="entry name" value="Hect_E3_ubiquitin_ligase"/>
</dbReference>
<dbReference type="GO" id="GO:0004842">
    <property type="term" value="F:ubiquitin-protein transferase activity"/>
    <property type="evidence" value="ECO:0007669"/>
    <property type="project" value="InterPro"/>
</dbReference>
<sequence length="67" mass="7307">MVMTTASPLNLTLNPLMWKNLTAVPISLQDLNDADSEAVEWLRQMRALDGGEGQWCVCTPSCQSVGV</sequence>
<gene>
    <name evidence="1" type="ORF">Vbra_20188</name>
</gene>